<protein>
    <submittedName>
        <fullName evidence="2">Uncharacterized protein</fullName>
    </submittedName>
</protein>
<reference evidence="2" key="1">
    <citation type="journal article" date="2019" name="bioRxiv">
        <title>The Genome of the Zebra Mussel, Dreissena polymorpha: A Resource for Invasive Species Research.</title>
        <authorList>
            <person name="McCartney M.A."/>
            <person name="Auch B."/>
            <person name="Kono T."/>
            <person name="Mallez S."/>
            <person name="Zhang Y."/>
            <person name="Obille A."/>
            <person name="Becker A."/>
            <person name="Abrahante J.E."/>
            <person name="Garbe J."/>
            <person name="Badalamenti J.P."/>
            <person name="Herman A."/>
            <person name="Mangelson H."/>
            <person name="Liachko I."/>
            <person name="Sullivan S."/>
            <person name="Sone E.D."/>
            <person name="Koren S."/>
            <person name="Silverstein K.A.T."/>
            <person name="Beckman K.B."/>
            <person name="Gohl D.M."/>
        </authorList>
    </citation>
    <scope>NUCLEOTIDE SEQUENCE</scope>
    <source>
        <strain evidence="2">Duluth1</strain>
        <tissue evidence="2">Whole animal</tissue>
    </source>
</reference>
<dbReference type="EMBL" id="JAIWYP010000014">
    <property type="protein sequence ID" value="KAH3710306.1"/>
    <property type="molecule type" value="Genomic_DNA"/>
</dbReference>
<evidence type="ECO:0000313" key="3">
    <source>
        <dbReference type="Proteomes" id="UP000828390"/>
    </source>
</evidence>
<feature type="compositionally biased region" description="Acidic residues" evidence="1">
    <location>
        <begin position="1"/>
        <end position="10"/>
    </location>
</feature>
<organism evidence="2 3">
    <name type="scientific">Dreissena polymorpha</name>
    <name type="common">Zebra mussel</name>
    <name type="synonym">Mytilus polymorpha</name>
    <dbReference type="NCBI Taxonomy" id="45954"/>
    <lineage>
        <taxon>Eukaryota</taxon>
        <taxon>Metazoa</taxon>
        <taxon>Spiralia</taxon>
        <taxon>Lophotrochozoa</taxon>
        <taxon>Mollusca</taxon>
        <taxon>Bivalvia</taxon>
        <taxon>Autobranchia</taxon>
        <taxon>Heteroconchia</taxon>
        <taxon>Euheterodonta</taxon>
        <taxon>Imparidentia</taxon>
        <taxon>Neoheterodontei</taxon>
        <taxon>Myida</taxon>
        <taxon>Dreissenoidea</taxon>
        <taxon>Dreissenidae</taxon>
        <taxon>Dreissena</taxon>
    </lineage>
</organism>
<dbReference type="AlphaFoldDB" id="A0A9D3Z3X4"/>
<keyword evidence="3" id="KW-1185">Reference proteome</keyword>
<evidence type="ECO:0000313" key="2">
    <source>
        <dbReference type="EMBL" id="KAH3710306.1"/>
    </source>
</evidence>
<sequence length="83" mass="9156">MWSEVLDDDDSGKHHTVPGDVIPLGHTVASGRTIGTKEIETKITEQVVSVSRQGARFDNVELSMQTTGNFPRHLTYHGDTLTH</sequence>
<comment type="caution">
    <text evidence="2">The sequence shown here is derived from an EMBL/GenBank/DDBJ whole genome shotgun (WGS) entry which is preliminary data.</text>
</comment>
<accession>A0A9D3Z3X4</accession>
<gene>
    <name evidence="2" type="ORF">DPMN_069781</name>
</gene>
<dbReference type="Proteomes" id="UP000828390">
    <property type="component" value="Unassembled WGS sequence"/>
</dbReference>
<evidence type="ECO:0000256" key="1">
    <source>
        <dbReference type="SAM" id="MobiDB-lite"/>
    </source>
</evidence>
<reference evidence="2" key="2">
    <citation type="submission" date="2020-11" db="EMBL/GenBank/DDBJ databases">
        <authorList>
            <person name="McCartney M.A."/>
            <person name="Auch B."/>
            <person name="Kono T."/>
            <person name="Mallez S."/>
            <person name="Becker A."/>
            <person name="Gohl D.M."/>
            <person name="Silverstein K.A.T."/>
            <person name="Koren S."/>
            <person name="Bechman K.B."/>
            <person name="Herman A."/>
            <person name="Abrahante J.E."/>
            <person name="Garbe J."/>
        </authorList>
    </citation>
    <scope>NUCLEOTIDE SEQUENCE</scope>
    <source>
        <strain evidence="2">Duluth1</strain>
        <tissue evidence="2">Whole animal</tissue>
    </source>
</reference>
<proteinExistence type="predicted"/>
<feature type="region of interest" description="Disordered" evidence="1">
    <location>
        <begin position="1"/>
        <end position="24"/>
    </location>
</feature>
<name>A0A9D3Z3X4_DREPO</name>